<proteinExistence type="predicted"/>
<accession>A0ABT2THD1</accession>
<dbReference type="Proteomes" id="UP001652442">
    <property type="component" value="Unassembled WGS sequence"/>
</dbReference>
<sequence>MKKKIKNFSLLLIISTILIFLINKLINFLANMKDHLPLGNGKFFSWRYGNIYYIKKGKGSPILLIHDMLPSSSSYEWNKIIHHLARTNTVYAIDLLGCGRSDKPNLTYTNYMYVQLVSDFIRDIIGEKTDVAATGSSLSFVIMACQIDSRYFNKLIGISPSDLYDLAKSPSKHSGIIKSLIELPILGTFIYNIVMSKNAVLDMLMNECYFKDYLISNQTVNSYYHSAHIHNGQGKYLLASINSHYTNINIVPALKKINNSICLIGGKEHEYMSDIIDEYISYNSAIESAYISSAKYLPQLETPEKFVELIRIIINS</sequence>
<comment type="caution">
    <text evidence="2">The sequence shown here is derived from an EMBL/GenBank/DDBJ whole genome shotgun (WGS) entry which is preliminary data.</text>
</comment>
<organism evidence="2 3">
    <name type="scientific">Brotonthovivens ammoniilytica</name>
    <dbReference type="NCBI Taxonomy" id="2981725"/>
    <lineage>
        <taxon>Bacteria</taxon>
        <taxon>Bacillati</taxon>
        <taxon>Bacillota</taxon>
        <taxon>Clostridia</taxon>
        <taxon>Lachnospirales</taxon>
        <taxon>Lachnospiraceae</taxon>
        <taxon>Brotonthovivens</taxon>
    </lineage>
</organism>
<gene>
    <name evidence="2" type="ORF">OCV88_04530</name>
</gene>
<evidence type="ECO:0000259" key="1">
    <source>
        <dbReference type="Pfam" id="PF12697"/>
    </source>
</evidence>
<dbReference type="InterPro" id="IPR029058">
    <property type="entry name" value="AB_hydrolase_fold"/>
</dbReference>
<dbReference type="GO" id="GO:0016787">
    <property type="term" value="F:hydrolase activity"/>
    <property type="evidence" value="ECO:0007669"/>
    <property type="project" value="UniProtKB-KW"/>
</dbReference>
<name>A0ABT2THD1_9FIRM</name>
<protein>
    <submittedName>
        <fullName evidence="2">Alpha/beta hydrolase</fullName>
    </submittedName>
</protein>
<dbReference type="Gene3D" id="3.40.50.1820">
    <property type="entry name" value="alpha/beta hydrolase"/>
    <property type="match status" value="1"/>
</dbReference>
<reference evidence="2 3" key="1">
    <citation type="journal article" date="2021" name="ISME Commun">
        <title>Automated analysis of genomic sequences facilitates high-throughput and comprehensive description of bacteria.</title>
        <authorList>
            <person name="Hitch T.C.A."/>
        </authorList>
    </citation>
    <scope>NUCLEOTIDE SEQUENCE [LARGE SCALE GENOMIC DNA]</scope>
    <source>
        <strain evidence="2 3">Sanger_109</strain>
    </source>
</reference>
<dbReference type="RefSeq" id="WP_158424440.1">
    <property type="nucleotide sequence ID" value="NZ_JAOQJQ010000002.1"/>
</dbReference>
<dbReference type="SUPFAM" id="SSF53474">
    <property type="entry name" value="alpha/beta-Hydrolases"/>
    <property type="match status" value="1"/>
</dbReference>
<evidence type="ECO:0000313" key="2">
    <source>
        <dbReference type="EMBL" id="MCU6761605.1"/>
    </source>
</evidence>
<dbReference type="PANTHER" id="PTHR46438:SF2">
    <property type="entry name" value="ALPHA_BETA-HYDROLASES SUPERFAMILY PROTEIN"/>
    <property type="match status" value="1"/>
</dbReference>
<dbReference type="PANTHER" id="PTHR46438">
    <property type="entry name" value="ALPHA/BETA-HYDROLASES SUPERFAMILY PROTEIN"/>
    <property type="match status" value="1"/>
</dbReference>
<keyword evidence="2" id="KW-0378">Hydrolase</keyword>
<keyword evidence="3" id="KW-1185">Reference proteome</keyword>
<dbReference type="EMBL" id="JAOQJQ010000002">
    <property type="protein sequence ID" value="MCU6761605.1"/>
    <property type="molecule type" value="Genomic_DNA"/>
</dbReference>
<feature type="domain" description="AB hydrolase-1" evidence="1">
    <location>
        <begin position="62"/>
        <end position="138"/>
    </location>
</feature>
<dbReference type="InterPro" id="IPR000073">
    <property type="entry name" value="AB_hydrolase_1"/>
</dbReference>
<evidence type="ECO:0000313" key="3">
    <source>
        <dbReference type="Proteomes" id="UP001652442"/>
    </source>
</evidence>
<dbReference type="Pfam" id="PF12697">
    <property type="entry name" value="Abhydrolase_6"/>
    <property type="match status" value="1"/>
</dbReference>